<keyword evidence="2" id="KW-1185">Reference proteome</keyword>
<accession>A0A0J1CZE1</accession>
<name>A0A0J1CZE1_9BURK</name>
<dbReference type="AlphaFoldDB" id="A0A0J1CZE1"/>
<gene>
    <name evidence="1" type="ORF">EOS_12355</name>
</gene>
<protein>
    <submittedName>
        <fullName evidence="1">Uncharacterized protein</fullName>
    </submittedName>
</protein>
<reference evidence="1 2" key="1">
    <citation type="journal article" date="2015" name="Genome Announc.">
        <title>Draft Genome Sequence of Burkholderia sp. Strain PML1(12), an Ectomycorrhizosphere-Inhabiting Bacterium with Effective Mineral-Weathering Ability.</title>
        <authorList>
            <person name="Uroz S."/>
            <person name="Oger P."/>
        </authorList>
    </citation>
    <scope>NUCLEOTIDE SEQUENCE [LARGE SCALE GENOMIC DNA]</scope>
    <source>
        <strain evidence="2">PML1(12)</strain>
    </source>
</reference>
<sequence>MTIDELRVHLKHLIDTYVQDSAKQQQLLSLVARGDVPVKHILAEITPSLSAVIAADDQAILKDIVFYFC</sequence>
<dbReference type="EMBL" id="AEJF01000083">
    <property type="protein sequence ID" value="KLU25895.1"/>
    <property type="molecule type" value="Genomic_DNA"/>
</dbReference>
<proteinExistence type="predicted"/>
<evidence type="ECO:0000313" key="2">
    <source>
        <dbReference type="Proteomes" id="UP000035963"/>
    </source>
</evidence>
<comment type="caution">
    <text evidence="1">The sequence shown here is derived from an EMBL/GenBank/DDBJ whole genome shotgun (WGS) entry which is preliminary data.</text>
</comment>
<dbReference type="PATRIC" id="fig|908627.4.peg.2743"/>
<dbReference type="Proteomes" id="UP000035963">
    <property type="component" value="Unassembled WGS sequence"/>
</dbReference>
<evidence type="ECO:0000313" key="1">
    <source>
        <dbReference type="EMBL" id="KLU25895.1"/>
    </source>
</evidence>
<organism evidence="1 2">
    <name type="scientific">Caballeronia mineralivorans PML1(12)</name>
    <dbReference type="NCBI Taxonomy" id="908627"/>
    <lineage>
        <taxon>Bacteria</taxon>
        <taxon>Pseudomonadati</taxon>
        <taxon>Pseudomonadota</taxon>
        <taxon>Betaproteobacteria</taxon>
        <taxon>Burkholderiales</taxon>
        <taxon>Burkholderiaceae</taxon>
        <taxon>Caballeronia</taxon>
    </lineage>
</organism>